<feature type="non-terminal residue" evidence="2">
    <location>
        <position position="1"/>
    </location>
</feature>
<organism evidence="2 3">
    <name type="scientific">Desmophyllum pertusum</name>
    <dbReference type="NCBI Taxonomy" id="174260"/>
    <lineage>
        <taxon>Eukaryota</taxon>
        <taxon>Metazoa</taxon>
        <taxon>Cnidaria</taxon>
        <taxon>Anthozoa</taxon>
        <taxon>Hexacorallia</taxon>
        <taxon>Scleractinia</taxon>
        <taxon>Caryophylliina</taxon>
        <taxon>Caryophylliidae</taxon>
        <taxon>Desmophyllum</taxon>
    </lineage>
</organism>
<evidence type="ECO:0000313" key="3">
    <source>
        <dbReference type="Proteomes" id="UP001163046"/>
    </source>
</evidence>
<feature type="region of interest" description="Disordered" evidence="1">
    <location>
        <begin position="1"/>
        <end position="72"/>
    </location>
</feature>
<feature type="region of interest" description="Disordered" evidence="1">
    <location>
        <begin position="105"/>
        <end position="129"/>
    </location>
</feature>
<dbReference type="AlphaFoldDB" id="A0A9X0D8V3"/>
<dbReference type="Proteomes" id="UP001163046">
    <property type="component" value="Unassembled WGS sequence"/>
</dbReference>
<feature type="compositionally biased region" description="Low complexity" evidence="1">
    <location>
        <begin position="1"/>
        <end position="10"/>
    </location>
</feature>
<evidence type="ECO:0000256" key="1">
    <source>
        <dbReference type="SAM" id="MobiDB-lite"/>
    </source>
</evidence>
<feature type="compositionally biased region" description="Basic and acidic residues" evidence="1">
    <location>
        <begin position="105"/>
        <end position="123"/>
    </location>
</feature>
<feature type="compositionally biased region" description="Low complexity" evidence="1">
    <location>
        <begin position="152"/>
        <end position="161"/>
    </location>
</feature>
<sequence>PETSLSARASTSEEEQSSSSSSAKSLSQFLVSKAEERRGFSKSNKGFKRKTNNSGSTSKRDQKAVVKVPGSDENVTVAKYKQELAKAYSKVDLFICKEADLKKEREMDDMPDQREEKPCKDNLIDIPSDDDSMFDYSVFESPEPFTDDFQISPPASRSSSSQHGRVTCTITQQESLAAKDIRRPMLTSKVSSSL</sequence>
<feature type="compositionally biased region" description="Low complexity" evidence="1">
    <location>
        <begin position="17"/>
        <end position="27"/>
    </location>
</feature>
<dbReference type="EMBL" id="MU825423">
    <property type="protein sequence ID" value="KAJ7389893.1"/>
    <property type="molecule type" value="Genomic_DNA"/>
</dbReference>
<keyword evidence="3" id="KW-1185">Reference proteome</keyword>
<feature type="compositionally biased region" description="Polar residues" evidence="1">
    <location>
        <begin position="162"/>
        <end position="175"/>
    </location>
</feature>
<feature type="region of interest" description="Disordered" evidence="1">
    <location>
        <begin position="145"/>
        <end position="194"/>
    </location>
</feature>
<reference evidence="2" key="1">
    <citation type="submission" date="2023-01" db="EMBL/GenBank/DDBJ databases">
        <title>Genome assembly of the deep-sea coral Lophelia pertusa.</title>
        <authorList>
            <person name="Herrera S."/>
            <person name="Cordes E."/>
        </authorList>
    </citation>
    <scope>NUCLEOTIDE SEQUENCE</scope>
    <source>
        <strain evidence="2">USNM1676648</strain>
        <tissue evidence="2">Polyp</tissue>
    </source>
</reference>
<evidence type="ECO:0000313" key="2">
    <source>
        <dbReference type="EMBL" id="KAJ7389893.1"/>
    </source>
</evidence>
<comment type="caution">
    <text evidence="2">The sequence shown here is derived from an EMBL/GenBank/DDBJ whole genome shotgun (WGS) entry which is preliminary data.</text>
</comment>
<proteinExistence type="predicted"/>
<accession>A0A9X0D8V3</accession>
<name>A0A9X0D8V3_9CNID</name>
<protein>
    <submittedName>
        <fullName evidence="2">Uncharacterized protein</fullName>
    </submittedName>
</protein>
<gene>
    <name evidence="2" type="ORF">OS493_028354</name>
</gene>